<dbReference type="GO" id="GO:0042802">
    <property type="term" value="F:identical protein binding"/>
    <property type="evidence" value="ECO:0007669"/>
    <property type="project" value="EnsemblFungi"/>
</dbReference>
<dbReference type="Pfam" id="PF16818">
    <property type="entry name" value="SLM4"/>
    <property type="match status" value="1"/>
</dbReference>
<evidence type="ECO:0000313" key="1">
    <source>
        <dbReference type="EMBL" id="CCE91911.1"/>
    </source>
</evidence>
<dbReference type="EMBL" id="HE616745">
    <property type="protein sequence ID" value="CCE91911.1"/>
    <property type="molecule type" value="Genomic_DNA"/>
</dbReference>
<proteinExistence type="predicted"/>
<dbReference type="OrthoDB" id="4033908at2759"/>
<dbReference type="AlphaFoldDB" id="G8ZTG7"/>
<dbReference type="RefSeq" id="XP_003681122.1">
    <property type="nucleotide sequence ID" value="XM_003681074.1"/>
</dbReference>
<organism evidence="1 2">
    <name type="scientific">Torulaspora delbrueckii</name>
    <name type="common">Yeast</name>
    <name type="synonym">Candida colliculosa</name>
    <dbReference type="NCBI Taxonomy" id="4950"/>
    <lineage>
        <taxon>Eukaryota</taxon>
        <taxon>Fungi</taxon>
        <taxon>Dikarya</taxon>
        <taxon>Ascomycota</taxon>
        <taxon>Saccharomycotina</taxon>
        <taxon>Saccharomycetes</taxon>
        <taxon>Saccharomycetales</taxon>
        <taxon>Saccharomycetaceae</taxon>
        <taxon>Torulaspora</taxon>
    </lineage>
</organism>
<name>G8ZTG7_TORDE</name>
<accession>G8ZTG7</accession>
<dbReference type="InterPro" id="IPR020233">
    <property type="entry name" value="Slm4"/>
</dbReference>
<reference evidence="1 2" key="1">
    <citation type="journal article" date="2011" name="Proc. Natl. Acad. Sci. U.S.A.">
        <title>Evolutionary erosion of yeast sex chromosomes by mating-type switching accidents.</title>
        <authorList>
            <person name="Gordon J.L."/>
            <person name="Armisen D."/>
            <person name="Proux-Wera E."/>
            <person name="Oheigeartaigh S.S."/>
            <person name="Byrne K.P."/>
            <person name="Wolfe K.H."/>
        </authorList>
    </citation>
    <scope>NUCLEOTIDE SEQUENCE [LARGE SCALE GENOMIC DNA]</scope>
    <source>
        <strain evidence="2">ATCC 10662 / CBS 1146 / NBRC 0425 / NCYC 2629 / NRRL Y-866</strain>
    </source>
</reference>
<dbReference type="eggNOG" id="ENOG502S129">
    <property type="taxonomic scope" value="Eukaryota"/>
</dbReference>
<dbReference type="GeneID" id="11502345"/>
<dbReference type="InParanoid" id="G8ZTG7"/>
<dbReference type="GO" id="GO:0031902">
    <property type="term" value="C:late endosome membrane"/>
    <property type="evidence" value="ECO:0007669"/>
    <property type="project" value="EnsemblFungi"/>
</dbReference>
<dbReference type="HOGENOM" id="CLU_104687_0_0_1"/>
<dbReference type="Gene3D" id="3.30.450.30">
    <property type="entry name" value="Dynein light chain 2a, cytoplasmic"/>
    <property type="match status" value="1"/>
</dbReference>
<evidence type="ECO:0008006" key="3">
    <source>
        <dbReference type="Google" id="ProtNLM"/>
    </source>
</evidence>
<dbReference type="KEGG" id="tdl:TDEL_0D03270"/>
<dbReference type="Proteomes" id="UP000005627">
    <property type="component" value="Chromosome 4"/>
</dbReference>
<dbReference type="GO" id="GO:0016237">
    <property type="term" value="P:microautophagy"/>
    <property type="evidence" value="ECO:0007669"/>
    <property type="project" value="EnsemblFungi"/>
</dbReference>
<dbReference type="STRING" id="1076872.G8ZTG7"/>
<sequence length="158" mass="17746">MIIQSRNVKTLLDTLLKPVEIEPISFTTNPLQSSVLLASTNGSVISFSNSSSVNGDSHSVNNLKMMSLLIRDKWSEDQAQTDDRPASNRYKYELDNTGLNTNIYTYEIEDLHACVAQIPQSDLLLLFIADASYPYGLLVLKMKKSLLAFQDMYGYKLD</sequence>
<dbReference type="GO" id="GO:0007165">
    <property type="term" value="P:signal transduction"/>
    <property type="evidence" value="ECO:0007669"/>
    <property type="project" value="EnsemblFungi"/>
</dbReference>
<dbReference type="GO" id="GO:0032456">
    <property type="term" value="P:endocytic recycling"/>
    <property type="evidence" value="ECO:0007669"/>
    <property type="project" value="EnsemblFungi"/>
</dbReference>
<evidence type="ECO:0000313" key="2">
    <source>
        <dbReference type="Proteomes" id="UP000005627"/>
    </source>
</evidence>
<keyword evidence="2" id="KW-1185">Reference proteome</keyword>
<dbReference type="FunCoup" id="G8ZTG7">
    <property type="interactions" value="48"/>
</dbReference>
<protein>
    <recommendedName>
        <fullName evidence="3">Roadblock/LAMTOR2 domain-containing protein</fullName>
    </recommendedName>
</protein>
<dbReference type="GO" id="GO:0000329">
    <property type="term" value="C:fungal-type vacuole membrane"/>
    <property type="evidence" value="ECO:0007669"/>
    <property type="project" value="EnsemblFungi"/>
</dbReference>
<dbReference type="GO" id="GO:0071986">
    <property type="term" value="C:Ragulator complex"/>
    <property type="evidence" value="ECO:0007669"/>
    <property type="project" value="EnsemblFungi"/>
</dbReference>
<gene>
    <name evidence="1" type="primary">TDEL0D03270</name>
    <name evidence="1" type="ORF">TDEL_0D03270</name>
</gene>